<evidence type="ECO:0000256" key="1">
    <source>
        <dbReference type="ARBA" id="ARBA00005047"/>
    </source>
</evidence>
<dbReference type="CDD" id="cd07914">
    <property type="entry name" value="IGPD"/>
    <property type="match status" value="1"/>
</dbReference>
<comment type="subcellular location">
    <subcellularLocation>
        <location evidence="6 7">Cytoplasm</location>
    </subcellularLocation>
</comment>
<evidence type="ECO:0000256" key="7">
    <source>
        <dbReference type="RuleBase" id="RU000599"/>
    </source>
</evidence>
<evidence type="ECO:0000313" key="11">
    <source>
        <dbReference type="EMBL" id="RHK06359.1"/>
    </source>
</evidence>
<dbReference type="HAMAP" id="MF_00076">
    <property type="entry name" value="HisB"/>
    <property type="match status" value="1"/>
</dbReference>
<keyword evidence="4 6" id="KW-0368">Histidine biosynthesis</keyword>
<comment type="catalytic activity">
    <reaction evidence="6 7">
        <text>D-erythro-1-(imidazol-4-yl)glycerol 3-phosphate = 3-(imidazol-4-yl)-2-oxopropyl phosphate + H2O</text>
        <dbReference type="Rhea" id="RHEA:11040"/>
        <dbReference type="ChEBI" id="CHEBI:15377"/>
        <dbReference type="ChEBI" id="CHEBI:57766"/>
        <dbReference type="ChEBI" id="CHEBI:58278"/>
        <dbReference type="EC" id="4.2.1.19"/>
    </reaction>
</comment>
<evidence type="ECO:0000256" key="4">
    <source>
        <dbReference type="ARBA" id="ARBA00023102"/>
    </source>
</evidence>
<reference evidence="10 13" key="2">
    <citation type="submission" date="2019-11" db="EMBL/GenBank/DDBJ databases">
        <title>Detection and genome characteristic of a blood enterococcus casselifavus isolate from Zhengzhou,china.</title>
        <authorList>
            <person name="Wen P."/>
        </authorList>
    </citation>
    <scope>NUCLEOTIDE SEQUENCE [LARGE SCALE GENOMIC DNA]</scope>
    <source>
        <strain evidence="10 13">EC291</strain>
    </source>
</reference>
<evidence type="ECO:0000256" key="5">
    <source>
        <dbReference type="ARBA" id="ARBA00023239"/>
    </source>
</evidence>
<dbReference type="EMBL" id="JARQDV010000007">
    <property type="protein sequence ID" value="MDT2965390.1"/>
    <property type="molecule type" value="Genomic_DNA"/>
</dbReference>
<name>A0A1I1ZUQ5_ENTCA</name>
<dbReference type="InterPro" id="IPR020565">
    <property type="entry name" value="ImidazoleglycerP_deHydtase_CS"/>
</dbReference>
<comment type="pathway">
    <text evidence="1 6 7">Amino-acid biosynthesis; L-histidine biosynthesis; L-histidine from 5-phospho-alpha-D-ribose 1-diphosphate: step 6/9.</text>
</comment>
<keyword evidence="6" id="KW-0963">Cytoplasm</keyword>
<dbReference type="GO" id="GO:0005737">
    <property type="term" value="C:cytoplasm"/>
    <property type="evidence" value="ECO:0007669"/>
    <property type="project" value="UniProtKB-SubCell"/>
</dbReference>
<reference evidence="11 12" key="1">
    <citation type="submission" date="2018-08" db="EMBL/GenBank/DDBJ databases">
        <title>A genome reference for cultivated species of the human gut microbiota.</title>
        <authorList>
            <person name="Zou Y."/>
            <person name="Xue W."/>
            <person name="Luo G."/>
        </authorList>
    </citation>
    <scope>NUCLEOTIDE SEQUENCE [LARGE SCALE GENOMIC DNA]</scope>
    <source>
        <strain evidence="11 12">AF48-16</strain>
    </source>
</reference>
<evidence type="ECO:0000313" key="10">
    <source>
        <dbReference type="EMBL" id="QGN28572.1"/>
    </source>
</evidence>
<evidence type="ECO:0000313" key="14">
    <source>
        <dbReference type="Proteomes" id="UP001253851"/>
    </source>
</evidence>
<organism evidence="11 12">
    <name type="scientific">Enterococcus casseliflavus</name>
    <name type="common">Enterococcus flavescens</name>
    <dbReference type="NCBI Taxonomy" id="37734"/>
    <lineage>
        <taxon>Bacteria</taxon>
        <taxon>Bacillati</taxon>
        <taxon>Bacillota</taxon>
        <taxon>Bacilli</taxon>
        <taxon>Lactobacillales</taxon>
        <taxon>Enterococcaceae</taxon>
        <taxon>Enterococcus</taxon>
    </lineage>
</organism>
<dbReference type="InterPro" id="IPR038494">
    <property type="entry name" value="IGPD_sf"/>
</dbReference>
<dbReference type="EMBL" id="CP046123">
    <property type="protein sequence ID" value="QGN28572.1"/>
    <property type="molecule type" value="Genomic_DNA"/>
</dbReference>
<dbReference type="EMBL" id="JARQDZ010000010">
    <property type="protein sequence ID" value="MDT2983925.1"/>
    <property type="molecule type" value="Genomic_DNA"/>
</dbReference>
<dbReference type="Proteomes" id="UP000422837">
    <property type="component" value="Chromosome"/>
</dbReference>
<evidence type="ECO:0000313" key="8">
    <source>
        <dbReference type="EMBL" id="MDT2965390.1"/>
    </source>
</evidence>
<dbReference type="GO" id="GO:0000105">
    <property type="term" value="P:L-histidine biosynthetic process"/>
    <property type="evidence" value="ECO:0007669"/>
    <property type="project" value="UniProtKB-UniRule"/>
</dbReference>
<keyword evidence="3 6" id="KW-0028">Amino-acid biosynthesis</keyword>
<dbReference type="EC" id="4.2.1.19" evidence="6 7"/>
<dbReference type="GeneID" id="15141322"/>
<dbReference type="GO" id="GO:0004424">
    <property type="term" value="F:imidazoleglycerol-phosphate dehydratase activity"/>
    <property type="evidence" value="ECO:0007669"/>
    <property type="project" value="UniProtKB-UniRule"/>
</dbReference>
<dbReference type="Proteomes" id="UP000286288">
    <property type="component" value="Unassembled WGS sequence"/>
</dbReference>
<dbReference type="InterPro" id="IPR000807">
    <property type="entry name" value="ImidazoleglycerolP_deHydtase"/>
</dbReference>
<comment type="similarity">
    <text evidence="6 7">Belongs to the imidazoleglycerol-phosphate dehydratase family.</text>
</comment>
<accession>A0A1I1ZUQ5</accession>
<dbReference type="PANTHER" id="PTHR23133">
    <property type="entry name" value="IMIDAZOLEGLYCEROL-PHOSPHATE DEHYDRATASE HIS7"/>
    <property type="match status" value="1"/>
</dbReference>
<dbReference type="UniPathway" id="UPA00031">
    <property type="reaction ID" value="UER00011"/>
</dbReference>
<dbReference type="Gene3D" id="3.30.230.40">
    <property type="entry name" value="Imidazole glycerol phosphate dehydratase, domain 1"/>
    <property type="match status" value="2"/>
</dbReference>
<protein>
    <recommendedName>
        <fullName evidence="2 6">Imidazoleglycerol-phosphate dehydratase</fullName>
        <shortName evidence="6">IGPD</shortName>
        <ecNumber evidence="6 7">4.2.1.19</ecNumber>
    </recommendedName>
</protein>
<dbReference type="OrthoDB" id="9790411at2"/>
<dbReference type="Pfam" id="PF00475">
    <property type="entry name" value="IGPD"/>
    <property type="match status" value="1"/>
</dbReference>
<sequence length="197" mass="21514">MRKAEVTRNTTETKIHLQLTIDGTGQQSIKTGVGFLDHMLELFVRHGRFDLTLVCDGDTEVDAHHTTEDVAIAIGRAFSESLGERRGIKRYGSMLLPMDEALVMTAIDISGRGMAVVELAIPSEKIGQQFDTELVEEFFIAFARELGATIHLHQIAGKNSHHIVEACFKGFGRALGEAVAINQAAPDEIPSTKGTIQ</sequence>
<dbReference type="PANTHER" id="PTHR23133:SF2">
    <property type="entry name" value="IMIDAZOLEGLYCEROL-PHOSPHATE DEHYDRATASE"/>
    <property type="match status" value="1"/>
</dbReference>
<evidence type="ECO:0000256" key="6">
    <source>
        <dbReference type="HAMAP-Rule" id="MF_00076"/>
    </source>
</evidence>
<evidence type="ECO:0000313" key="9">
    <source>
        <dbReference type="EMBL" id="MDT2983925.1"/>
    </source>
</evidence>
<dbReference type="RefSeq" id="WP_005225202.1">
    <property type="nucleotide sequence ID" value="NZ_BAAAXK010000009.1"/>
</dbReference>
<dbReference type="FunFam" id="3.30.230.40:FF:000003">
    <property type="entry name" value="Imidazoleglycerol-phosphate dehydratase HisB"/>
    <property type="match status" value="1"/>
</dbReference>
<dbReference type="Proteomes" id="UP001253851">
    <property type="component" value="Unassembled WGS sequence"/>
</dbReference>
<evidence type="ECO:0000256" key="2">
    <source>
        <dbReference type="ARBA" id="ARBA00016664"/>
    </source>
</evidence>
<dbReference type="AlphaFoldDB" id="A0A1I1ZUQ5"/>
<dbReference type="FunFam" id="3.30.230.40:FF:000001">
    <property type="entry name" value="Imidazoleglycerol-phosphate dehydratase HisB"/>
    <property type="match status" value="1"/>
</dbReference>
<dbReference type="EMBL" id="QRMZ01000010">
    <property type="protein sequence ID" value="RHK06359.1"/>
    <property type="molecule type" value="Genomic_DNA"/>
</dbReference>
<evidence type="ECO:0000313" key="12">
    <source>
        <dbReference type="Proteomes" id="UP000286288"/>
    </source>
</evidence>
<keyword evidence="5 6" id="KW-0456">Lyase</keyword>
<evidence type="ECO:0000256" key="3">
    <source>
        <dbReference type="ARBA" id="ARBA00022605"/>
    </source>
</evidence>
<dbReference type="PROSITE" id="PS00955">
    <property type="entry name" value="IGP_DEHYDRATASE_2"/>
    <property type="match status" value="1"/>
</dbReference>
<dbReference type="NCBIfam" id="NF002114">
    <property type="entry name" value="PRK00951.2-4"/>
    <property type="match status" value="1"/>
</dbReference>
<evidence type="ECO:0000313" key="13">
    <source>
        <dbReference type="Proteomes" id="UP000422837"/>
    </source>
</evidence>
<dbReference type="InterPro" id="IPR020568">
    <property type="entry name" value="Ribosomal_Su5_D2-typ_SF"/>
</dbReference>
<gene>
    <name evidence="6 8" type="primary">hisB</name>
    <name evidence="11" type="ORF">DW084_08770</name>
    <name evidence="10" type="ORF">GFU50_03200</name>
    <name evidence="8" type="ORF">P7I32_12285</name>
    <name evidence="9" type="ORF">P7I34_14725</name>
</gene>
<dbReference type="PROSITE" id="PS00954">
    <property type="entry name" value="IGP_DEHYDRATASE_1"/>
    <property type="match status" value="1"/>
</dbReference>
<reference evidence="8 14" key="3">
    <citation type="submission" date="2023-03" db="EMBL/GenBank/DDBJ databases">
        <authorList>
            <person name="Shen W."/>
            <person name="Cai J."/>
        </authorList>
    </citation>
    <scope>NUCLEOTIDE SEQUENCE</scope>
    <source>
        <strain evidence="9 14">B516</strain>
        <strain evidence="8">K72-2</strain>
    </source>
</reference>
<dbReference type="SUPFAM" id="SSF54211">
    <property type="entry name" value="Ribosomal protein S5 domain 2-like"/>
    <property type="match status" value="2"/>
</dbReference>
<dbReference type="NCBIfam" id="NF002111">
    <property type="entry name" value="PRK00951.2-1"/>
    <property type="match status" value="1"/>
</dbReference>
<proteinExistence type="inferred from homology"/>
<dbReference type="Proteomes" id="UP001268896">
    <property type="component" value="Unassembled WGS sequence"/>
</dbReference>